<proteinExistence type="predicted"/>
<reference evidence="1 2" key="1">
    <citation type="journal article" date="2021" name="BMC Genomics">
        <title>Datura genome reveals duplications of psychoactive alkaloid biosynthetic genes and high mutation rate following tissue culture.</title>
        <authorList>
            <person name="Rajewski A."/>
            <person name="Carter-House D."/>
            <person name="Stajich J."/>
            <person name="Litt A."/>
        </authorList>
    </citation>
    <scope>NUCLEOTIDE SEQUENCE [LARGE SCALE GENOMIC DNA]</scope>
    <source>
        <strain evidence="1">AR-01</strain>
    </source>
</reference>
<protein>
    <submittedName>
        <fullName evidence="1">Uncharacterized protein</fullName>
    </submittedName>
</protein>
<name>A0ABS8UNP6_DATST</name>
<accession>A0ABS8UNP6</accession>
<sequence>TACPSSYAPGTRKKWVRDSPSVESSLLINEENHWAHMEEVRDSSILSVKFGRPRLILGSGSIKLGRTGL</sequence>
<organism evidence="1 2">
    <name type="scientific">Datura stramonium</name>
    <name type="common">Jimsonweed</name>
    <name type="synonym">Common thornapple</name>
    <dbReference type="NCBI Taxonomy" id="4076"/>
    <lineage>
        <taxon>Eukaryota</taxon>
        <taxon>Viridiplantae</taxon>
        <taxon>Streptophyta</taxon>
        <taxon>Embryophyta</taxon>
        <taxon>Tracheophyta</taxon>
        <taxon>Spermatophyta</taxon>
        <taxon>Magnoliopsida</taxon>
        <taxon>eudicotyledons</taxon>
        <taxon>Gunneridae</taxon>
        <taxon>Pentapetalae</taxon>
        <taxon>asterids</taxon>
        <taxon>lamiids</taxon>
        <taxon>Solanales</taxon>
        <taxon>Solanaceae</taxon>
        <taxon>Solanoideae</taxon>
        <taxon>Datureae</taxon>
        <taxon>Datura</taxon>
    </lineage>
</organism>
<evidence type="ECO:0000313" key="1">
    <source>
        <dbReference type="EMBL" id="MCD9560488.1"/>
    </source>
</evidence>
<dbReference type="Proteomes" id="UP000823775">
    <property type="component" value="Unassembled WGS sequence"/>
</dbReference>
<feature type="non-terminal residue" evidence="1">
    <location>
        <position position="1"/>
    </location>
</feature>
<gene>
    <name evidence="1" type="ORF">HAX54_019174</name>
</gene>
<dbReference type="EMBL" id="JACEIK010002328">
    <property type="protein sequence ID" value="MCD9560488.1"/>
    <property type="molecule type" value="Genomic_DNA"/>
</dbReference>
<evidence type="ECO:0000313" key="2">
    <source>
        <dbReference type="Proteomes" id="UP000823775"/>
    </source>
</evidence>
<keyword evidence="2" id="KW-1185">Reference proteome</keyword>
<comment type="caution">
    <text evidence="1">The sequence shown here is derived from an EMBL/GenBank/DDBJ whole genome shotgun (WGS) entry which is preliminary data.</text>
</comment>